<dbReference type="PANTHER" id="PTHR36595">
    <property type="entry name" value="TRANSMEMBRANE PROTEIN"/>
    <property type="match status" value="1"/>
</dbReference>
<keyword evidence="2" id="KW-1133">Transmembrane helix</keyword>
<evidence type="ECO:0000313" key="3">
    <source>
        <dbReference type="EMBL" id="TQD97428.1"/>
    </source>
</evidence>
<feature type="region of interest" description="Disordered" evidence="1">
    <location>
        <begin position="97"/>
        <end position="119"/>
    </location>
</feature>
<dbReference type="Proteomes" id="UP000315295">
    <property type="component" value="Unassembled WGS sequence"/>
</dbReference>
<keyword evidence="4" id="KW-1185">Reference proteome</keyword>
<comment type="caution">
    <text evidence="3">The sequence shown here is derived from an EMBL/GenBank/DDBJ whole genome shotgun (WGS) entry which is preliminary data.</text>
</comment>
<evidence type="ECO:0000256" key="1">
    <source>
        <dbReference type="SAM" id="MobiDB-lite"/>
    </source>
</evidence>
<name>A0A540MF98_MALBA</name>
<feature type="transmembrane region" description="Helical" evidence="2">
    <location>
        <begin position="12"/>
        <end position="32"/>
    </location>
</feature>
<gene>
    <name evidence="3" type="ORF">C1H46_017007</name>
</gene>
<feature type="compositionally biased region" description="Acidic residues" evidence="1">
    <location>
        <begin position="218"/>
        <end position="229"/>
    </location>
</feature>
<evidence type="ECO:0000313" key="4">
    <source>
        <dbReference type="Proteomes" id="UP000315295"/>
    </source>
</evidence>
<accession>A0A540MF98</accession>
<dbReference type="EMBL" id="VIEB01000273">
    <property type="protein sequence ID" value="TQD97428.1"/>
    <property type="molecule type" value="Genomic_DNA"/>
</dbReference>
<feature type="region of interest" description="Disordered" evidence="1">
    <location>
        <begin position="204"/>
        <end position="229"/>
    </location>
</feature>
<reference evidence="3 4" key="1">
    <citation type="journal article" date="2019" name="G3 (Bethesda)">
        <title>Sequencing of a Wild Apple (Malus baccata) Genome Unravels the Differences Between Cultivated and Wild Apple Species Regarding Disease Resistance and Cold Tolerance.</title>
        <authorList>
            <person name="Chen X."/>
        </authorList>
    </citation>
    <scope>NUCLEOTIDE SEQUENCE [LARGE SCALE GENOMIC DNA]</scope>
    <source>
        <strain evidence="4">cv. Shandingzi</strain>
        <tissue evidence="3">Leaves</tissue>
    </source>
</reference>
<keyword evidence="2" id="KW-0472">Membrane</keyword>
<protein>
    <submittedName>
        <fullName evidence="3">Uncharacterized protein</fullName>
    </submittedName>
</protein>
<feature type="transmembrane region" description="Helical" evidence="2">
    <location>
        <begin position="131"/>
        <end position="152"/>
    </location>
</feature>
<keyword evidence="2" id="KW-0812">Transmembrane</keyword>
<proteinExistence type="predicted"/>
<feature type="compositionally biased region" description="Basic and acidic residues" evidence="1">
    <location>
        <begin position="105"/>
        <end position="119"/>
    </location>
</feature>
<evidence type="ECO:0000256" key="2">
    <source>
        <dbReference type="SAM" id="Phobius"/>
    </source>
</evidence>
<dbReference type="AlphaFoldDB" id="A0A540MF98"/>
<organism evidence="3 4">
    <name type="scientific">Malus baccata</name>
    <name type="common">Siberian crab apple</name>
    <name type="synonym">Pyrus baccata</name>
    <dbReference type="NCBI Taxonomy" id="106549"/>
    <lineage>
        <taxon>Eukaryota</taxon>
        <taxon>Viridiplantae</taxon>
        <taxon>Streptophyta</taxon>
        <taxon>Embryophyta</taxon>
        <taxon>Tracheophyta</taxon>
        <taxon>Spermatophyta</taxon>
        <taxon>Magnoliopsida</taxon>
        <taxon>eudicotyledons</taxon>
        <taxon>Gunneridae</taxon>
        <taxon>Pentapetalae</taxon>
        <taxon>rosids</taxon>
        <taxon>fabids</taxon>
        <taxon>Rosales</taxon>
        <taxon>Rosaceae</taxon>
        <taxon>Amygdaloideae</taxon>
        <taxon>Maleae</taxon>
        <taxon>Malus</taxon>
    </lineage>
</organism>
<dbReference type="PANTHER" id="PTHR36595:SF1">
    <property type="entry name" value="TRANSMEMBRANE PROTEIN"/>
    <property type="match status" value="1"/>
</dbReference>
<dbReference type="STRING" id="106549.A0A540MF98"/>
<sequence>MLDSTLDLLTQAASNSLYVFCFCNLIIVMILVGSKPGSYSDQESEIPVSVVTSSYKNRNTNDHKQVEDGKCEQEEGTMIKSPIVFGQVANPEVELAAAGDDNGSSDDHNESKECDSEDELTRRVEEFIEKAASNSVFIFCFCNLIIVIILVGSTPVSNNDERSIIRVTTAPSKSADDEQGTRAKHEWKEKNALMQVSELVSNEQNAAADDGEFSSTDGDSDNDETDTDDELWTRAEEFIEKVNKAWKAEVLTTSCVF</sequence>